<protein>
    <recommendedName>
        <fullName evidence="1">THAP9-like helix-turn-helix domain-containing protein</fullName>
    </recommendedName>
</protein>
<organism evidence="2 3">
    <name type="scientific">Trachymyrmex septentrionalis</name>
    <dbReference type="NCBI Taxonomy" id="34720"/>
    <lineage>
        <taxon>Eukaryota</taxon>
        <taxon>Metazoa</taxon>
        <taxon>Ecdysozoa</taxon>
        <taxon>Arthropoda</taxon>
        <taxon>Hexapoda</taxon>
        <taxon>Insecta</taxon>
        <taxon>Pterygota</taxon>
        <taxon>Neoptera</taxon>
        <taxon>Endopterygota</taxon>
        <taxon>Hymenoptera</taxon>
        <taxon>Apocrita</taxon>
        <taxon>Aculeata</taxon>
        <taxon>Formicoidea</taxon>
        <taxon>Formicidae</taxon>
        <taxon>Myrmicinae</taxon>
        <taxon>Trachymyrmex</taxon>
    </lineage>
</organism>
<accession>A0A151JXI5</accession>
<dbReference type="AlphaFoldDB" id="A0A151JXI5"/>
<dbReference type="STRING" id="34720.A0A151JXI5"/>
<feature type="non-terminal residue" evidence="2">
    <location>
        <position position="1"/>
    </location>
</feature>
<evidence type="ECO:0000259" key="1">
    <source>
        <dbReference type="Pfam" id="PF12017"/>
    </source>
</evidence>
<proteinExistence type="predicted"/>
<sequence>YTPELRSFALTLHYYSPKAYTYVRNKLHNCLPHSVAISKWYQYGLIPHAEPGFSKEALNCIKKKELYNLITYYSEH</sequence>
<keyword evidence="3" id="KW-1185">Reference proteome</keyword>
<dbReference type="EMBL" id="KQ981604">
    <property type="protein sequence ID" value="KYN39710.1"/>
    <property type="molecule type" value="Genomic_DNA"/>
</dbReference>
<evidence type="ECO:0000313" key="2">
    <source>
        <dbReference type="EMBL" id="KYN39710.1"/>
    </source>
</evidence>
<feature type="domain" description="THAP9-like helix-turn-helix" evidence="1">
    <location>
        <begin position="1"/>
        <end position="40"/>
    </location>
</feature>
<dbReference type="Pfam" id="PF12017">
    <property type="entry name" value="Tnp_P_element"/>
    <property type="match status" value="1"/>
</dbReference>
<gene>
    <name evidence="2" type="ORF">ALC56_05888</name>
</gene>
<dbReference type="InterPro" id="IPR021896">
    <property type="entry name" value="THAP9-like_HTH"/>
</dbReference>
<name>A0A151JXI5_9HYME</name>
<dbReference type="Proteomes" id="UP000078541">
    <property type="component" value="Unassembled WGS sequence"/>
</dbReference>
<reference evidence="2 3" key="1">
    <citation type="submission" date="2016-03" db="EMBL/GenBank/DDBJ databases">
        <title>Trachymyrmex septentrionalis WGS genome.</title>
        <authorList>
            <person name="Nygaard S."/>
            <person name="Hu H."/>
            <person name="Boomsma J."/>
            <person name="Zhang G."/>
        </authorList>
    </citation>
    <scope>NUCLEOTIDE SEQUENCE [LARGE SCALE GENOMIC DNA]</scope>
    <source>
        <strain evidence="2">Tsep2-gDNA-1</strain>
        <tissue evidence="2">Whole body</tissue>
    </source>
</reference>
<evidence type="ECO:0000313" key="3">
    <source>
        <dbReference type="Proteomes" id="UP000078541"/>
    </source>
</evidence>